<dbReference type="SMART" id="SM00365">
    <property type="entry name" value="LRR_SD22"/>
    <property type="match status" value="2"/>
</dbReference>
<dbReference type="InterPro" id="IPR025875">
    <property type="entry name" value="Leu-rich_rpt_4"/>
</dbReference>
<feature type="region of interest" description="Disordered" evidence="3">
    <location>
        <begin position="765"/>
        <end position="847"/>
    </location>
</feature>
<feature type="compositionally biased region" description="Polar residues" evidence="3">
    <location>
        <begin position="1285"/>
        <end position="1294"/>
    </location>
</feature>
<dbReference type="SMART" id="SM00369">
    <property type="entry name" value="LRR_TYP"/>
    <property type="match status" value="6"/>
</dbReference>
<dbReference type="Proteomes" id="UP000076874">
    <property type="component" value="Unassembled WGS sequence"/>
</dbReference>
<feature type="compositionally biased region" description="Polar residues" evidence="3">
    <location>
        <begin position="774"/>
        <end position="788"/>
    </location>
</feature>
<feature type="compositionally biased region" description="Polar residues" evidence="3">
    <location>
        <begin position="1041"/>
        <end position="1066"/>
    </location>
</feature>
<dbReference type="PANTHER" id="PTHR47566:SF1">
    <property type="entry name" value="PROTEIN NUD1"/>
    <property type="match status" value="1"/>
</dbReference>
<comment type="caution">
    <text evidence="4">The sequence shown here is derived from an EMBL/GenBank/DDBJ whole genome shotgun (WGS) entry which is preliminary data.</text>
</comment>
<dbReference type="Pfam" id="PF12799">
    <property type="entry name" value="LRR_4"/>
    <property type="match status" value="1"/>
</dbReference>
<dbReference type="STRING" id="1081102.A0A167QFW3"/>
<feature type="compositionally biased region" description="Polar residues" evidence="3">
    <location>
        <begin position="577"/>
        <end position="591"/>
    </location>
</feature>
<feature type="region of interest" description="Disordered" evidence="3">
    <location>
        <begin position="291"/>
        <end position="335"/>
    </location>
</feature>
<gene>
    <name evidence="4" type="ORF">SPI_07263</name>
</gene>
<proteinExistence type="predicted"/>
<name>A0A167QFW3_9HYPO</name>
<dbReference type="PANTHER" id="PTHR47566">
    <property type="match status" value="1"/>
</dbReference>
<feature type="compositionally biased region" description="Polar residues" evidence="3">
    <location>
        <begin position="1862"/>
        <end position="1874"/>
    </location>
</feature>
<dbReference type="InterPro" id="IPR003591">
    <property type="entry name" value="Leu-rich_rpt_typical-subtyp"/>
</dbReference>
<feature type="compositionally biased region" description="Polar residues" evidence="3">
    <location>
        <begin position="13"/>
        <end position="25"/>
    </location>
</feature>
<evidence type="ECO:0000313" key="5">
    <source>
        <dbReference type="Proteomes" id="UP000076874"/>
    </source>
</evidence>
<feature type="compositionally biased region" description="Low complexity" evidence="3">
    <location>
        <begin position="1014"/>
        <end position="1026"/>
    </location>
</feature>
<evidence type="ECO:0000256" key="3">
    <source>
        <dbReference type="SAM" id="MobiDB-lite"/>
    </source>
</evidence>
<dbReference type="InterPro" id="IPR052574">
    <property type="entry name" value="CDIRP"/>
</dbReference>
<sequence>MAHAWLDSLSEDWPSQSISNASQLSPLGATESRTKLGGTAPKSITSAGRLFGSGRQPWQDVSPANSSNVLSERSSNDINIFGSRRSPSKLSCEYKVQDRGRPSRRSVSASSLGSVVHNTVDHKSQSASPAKHKGDTPEWKRRLVHGDLAYGEQRDLFSSARVGLENIFNPPNAAPPINVSAAIEEEEEEDEEEEKGGQDDEENGEDGGNSDVRAEHGEDVANLVRQDAKTAKASNLFDDHERINDTSVTSSPPIRATRYDESDDFFHDESLAQQLPDQGRNPVLETLEEVTEDVEETQHHSNDDQSVHQHALQTQNEDTSISSNGSQIRHPMKRDSRMVSGQSVLRNESFSAILISPEKNKGGDGAVFGPVELPSGELKRRLENLRWNQMMLADGAQAAGAGEQSISVGGKSLNAENTEEYEKLGGFINFRRGGRSADGSFRDRLLSPPLTTDSSEMLPEESLQASTPKQFDTVRIENLSTRDKRSPILPRAPNPSPEKRLTTPRKQPQTIATSPLKLFGPYDTFTNQTLMRRISQFEDEMSNGSRASAGRSADAGTSESHELEAEGNLITDPPEATTATVQHASRQSSAQFGAGELDGYEFSDFSSLSQRGPHPLQKQANSNPEAQSTPKPVFSSQQGELQIQRLRQSRNTTSSRPSTAERWVDSVEAATSAARTPQLATPRPVVELGSEAKRPRTSPSKDPTPKRRRTLHKSDVAFGIEDSQAALDSVQLSHHNMLSIIGRKRRDALDGDELQFADPEVLASRQILRPRTPTPSQRSSVQREQNPNVIDAPSTFDVYGDDENGGSGQFSDSNGEKKESTLWSENSLDGAPPAPASGGPVIDGERKPSIRTEDFMNEAHKIMAMLRSRGGVQSGLASLEESEMETPAMAEVAEEADDDGSFQESTKEPFSRPPSREGKPVPRIARVQEDPEVVAQLKKYEERSGLDDLVTSTTRSISMAQSAIRAEQEAARAVQDTIGTFRGRTRLDESDDISDPPNIRITINPKPPQPPVTQPQQQNQQQQQHQQHPDDPFRVRDDNPSHASQGSLSTGSFASRGSMPTGSSRGSESRKTIAPQNVSHLIPDQVANMMLDKDRNIWIRRRNRSGNANGGGQNVQSIHNVLPSEGSEEDPFADIPDLTVDVTKELHHLKPPVAPDVERATLPSRSPVKPAGPVLVTESDFAQLGGSSAAEGAAHLQSPTPAEPNNADAAVEHEFSINEGRVPQSPPSRKRHLAISFSSPIASIIQDFVIEDDNDEKKDNSAAKASLRNTSTASVGNRSRRTVSIKFQSTSPGENNERAAGAPGAATDRSRSTSRGGVAKAFSVAGQAFVPRPVSRIDEREEDDTQHTRPGLATRNRELSLIGDQSDLTRVEATEVEAEASGLASQRQTSFSVLMTTPGPAPRRANDEQVMAQYVGMLSLSPMSEFTIHHERSLALEASYVLGDRHLTTGDGSKTVMSNNLRVLVDRLAEVQPFEPYWEDMEELDVQGRSLESLHKLDEFCPRLVTVDAGNNALRNLGGVPQSVRHLRIVHNQLSDLTSWTRLANLQYLDISNNNIKTLSGLKNLVHLRDLKADNCNLESLDGIKYHDGLLTLRARGNRITSVDFDGARLHKLVELDLEGNQIAMASGLDNLVSLRTLNLRRNALTALVPSPDGSSGGTLPQRLQTLNLSDNRLVSLDVRAAPFLRLLHADRNCLTGVLGLSHTPRLDSISLREQALAPTERLDLSSLYHAYEIRKLYLSGNRLDGFEPPVDFLNLQLLELANCGLTSLPADFGRAVPNLRKLNLNFNGLAHLDFLRGIPRLKRVLVAGNRLAHAYAVIRSLAAFLYLAEVDLRDNPLTQGFYPPPSSGHSFSSSTVAASPKNTSTSATSNGNEAGSPASLSAPEPFTLPLADAALDQAYCSRLDLATAMRRRIYSHVFGDACGRLKQLDGLPVDRAIGALRDAVWEALQAKGIVVVTSQQANGIGKKAVREEVSDESRWGAEDTFA</sequence>
<dbReference type="GO" id="GO:0035591">
    <property type="term" value="F:signaling adaptor activity"/>
    <property type="evidence" value="ECO:0007669"/>
    <property type="project" value="TreeGrafter"/>
</dbReference>
<feature type="region of interest" description="Disordered" evidence="3">
    <location>
        <begin position="1189"/>
        <end position="1208"/>
    </location>
</feature>
<dbReference type="GO" id="GO:1902412">
    <property type="term" value="P:regulation of mitotic cytokinesis"/>
    <property type="evidence" value="ECO:0007669"/>
    <property type="project" value="TreeGrafter"/>
</dbReference>
<feature type="compositionally biased region" description="Low complexity" evidence="3">
    <location>
        <begin position="542"/>
        <end position="556"/>
    </location>
</feature>
<feature type="compositionally biased region" description="Basic and acidic residues" evidence="3">
    <location>
        <begin position="472"/>
        <end position="486"/>
    </location>
</feature>
<keyword evidence="1" id="KW-0433">Leucine-rich repeat</keyword>
<feature type="compositionally biased region" description="Low complexity" evidence="3">
    <location>
        <begin position="105"/>
        <end position="116"/>
    </location>
</feature>
<feature type="compositionally biased region" description="Polar residues" evidence="3">
    <location>
        <begin position="1267"/>
        <end position="1277"/>
    </location>
</feature>
<keyword evidence="2" id="KW-0677">Repeat</keyword>
<feature type="compositionally biased region" description="Polar residues" evidence="3">
    <location>
        <begin position="618"/>
        <end position="658"/>
    </location>
</feature>
<feature type="region of interest" description="Disordered" evidence="3">
    <location>
        <begin position="1844"/>
        <end position="1881"/>
    </location>
</feature>
<feature type="region of interest" description="Disordered" evidence="3">
    <location>
        <begin position="1336"/>
        <end position="1357"/>
    </location>
</feature>
<feature type="region of interest" description="Disordered" evidence="3">
    <location>
        <begin position="981"/>
        <end position="1081"/>
    </location>
</feature>
<keyword evidence="5" id="KW-1185">Reference proteome</keyword>
<feature type="compositionally biased region" description="Basic and acidic residues" evidence="3">
    <location>
        <begin position="905"/>
        <end position="920"/>
    </location>
</feature>
<feature type="compositionally biased region" description="Low complexity" evidence="3">
    <location>
        <begin position="1848"/>
        <end position="1861"/>
    </location>
</feature>
<reference evidence="4 5" key="1">
    <citation type="journal article" date="2016" name="Genome Biol. Evol.">
        <title>Divergent and convergent evolution of fungal pathogenicity.</title>
        <authorList>
            <person name="Shang Y."/>
            <person name="Xiao G."/>
            <person name="Zheng P."/>
            <person name="Cen K."/>
            <person name="Zhan S."/>
            <person name="Wang C."/>
        </authorList>
    </citation>
    <scope>NUCLEOTIDE SEQUENCE [LARGE SCALE GENOMIC DNA]</scope>
    <source>
        <strain evidence="4 5">RCEF 264</strain>
    </source>
</reference>
<feature type="compositionally biased region" description="Basic and acidic residues" evidence="3">
    <location>
        <begin position="296"/>
        <end position="307"/>
    </location>
</feature>
<dbReference type="SMART" id="SM00364">
    <property type="entry name" value="LRR_BAC"/>
    <property type="match status" value="3"/>
</dbReference>
<dbReference type="PROSITE" id="PS51450">
    <property type="entry name" value="LRR"/>
    <property type="match status" value="3"/>
</dbReference>
<feature type="compositionally biased region" description="Basic and acidic residues" evidence="3">
    <location>
        <begin position="1027"/>
        <end position="1040"/>
    </location>
</feature>
<feature type="region of interest" description="Disordered" evidence="3">
    <location>
        <begin position="894"/>
        <end position="930"/>
    </location>
</feature>
<dbReference type="OrthoDB" id="7451790at2759"/>
<accession>A0A167QFW3</accession>
<dbReference type="InterPro" id="IPR032675">
    <property type="entry name" value="LRR_dom_sf"/>
</dbReference>
<organism evidence="4 5">
    <name type="scientific">Niveomyces insectorum RCEF 264</name>
    <dbReference type="NCBI Taxonomy" id="1081102"/>
    <lineage>
        <taxon>Eukaryota</taxon>
        <taxon>Fungi</taxon>
        <taxon>Dikarya</taxon>
        <taxon>Ascomycota</taxon>
        <taxon>Pezizomycotina</taxon>
        <taxon>Sordariomycetes</taxon>
        <taxon>Hypocreomycetidae</taxon>
        <taxon>Hypocreales</taxon>
        <taxon>Cordycipitaceae</taxon>
        <taxon>Niveomyces</taxon>
    </lineage>
</organism>
<evidence type="ECO:0000256" key="2">
    <source>
        <dbReference type="ARBA" id="ARBA00022737"/>
    </source>
</evidence>
<evidence type="ECO:0000313" key="4">
    <source>
        <dbReference type="EMBL" id="OAA57604.1"/>
    </source>
</evidence>
<feature type="region of interest" description="Disordered" evidence="3">
    <location>
        <begin position="182"/>
        <end position="258"/>
    </location>
</feature>
<feature type="compositionally biased region" description="Acidic residues" evidence="3">
    <location>
        <begin position="183"/>
        <end position="205"/>
    </location>
</feature>
<feature type="compositionally biased region" description="Polar residues" evidence="3">
    <location>
        <begin position="311"/>
        <end position="327"/>
    </location>
</feature>
<protein>
    <submittedName>
        <fullName evidence="4">Leucine-rich repeat protein</fullName>
    </submittedName>
</protein>
<evidence type="ECO:0000256" key="1">
    <source>
        <dbReference type="ARBA" id="ARBA00022614"/>
    </source>
</evidence>
<dbReference type="GO" id="GO:0031028">
    <property type="term" value="P:septation initiation signaling"/>
    <property type="evidence" value="ECO:0007669"/>
    <property type="project" value="TreeGrafter"/>
</dbReference>
<feature type="region of interest" description="Disordered" evidence="3">
    <location>
        <begin position="438"/>
        <end position="509"/>
    </location>
</feature>
<feature type="region of interest" description="Disordered" evidence="3">
    <location>
        <begin position="1"/>
        <end position="139"/>
    </location>
</feature>
<feature type="region of interest" description="Disordered" evidence="3">
    <location>
        <begin position="1259"/>
        <end position="1317"/>
    </location>
</feature>
<feature type="region of interest" description="Disordered" evidence="3">
    <location>
        <begin position="539"/>
        <end position="715"/>
    </location>
</feature>
<dbReference type="SUPFAM" id="SSF52058">
    <property type="entry name" value="L domain-like"/>
    <property type="match status" value="2"/>
</dbReference>
<dbReference type="InterPro" id="IPR001611">
    <property type="entry name" value="Leu-rich_rpt"/>
</dbReference>
<dbReference type="EMBL" id="AZHD01000014">
    <property type="protein sequence ID" value="OAA57604.1"/>
    <property type="molecule type" value="Genomic_DNA"/>
</dbReference>
<dbReference type="GO" id="GO:0061499">
    <property type="term" value="C:outer plaque of mitotic spindle pole body"/>
    <property type="evidence" value="ECO:0007669"/>
    <property type="project" value="TreeGrafter"/>
</dbReference>
<feature type="compositionally biased region" description="Polar residues" evidence="3">
    <location>
        <begin position="62"/>
        <end position="78"/>
    </location>
</feature>
<dbReference type="Gene3D" id="3.80.10.10">
    <property type="entry name" value="Ribonuclease Inhibitor"/>
    <property type="match status" value="2"/>
</dbReference>